<keyword evidence="2" id="KW-1185">Reference proteome</keyword>
<dbReference type="Proteomes" id="UP001354989">
    <property type="component" value="Plasmid pPP2"/>
</dbReference>
<dbReference type="RefSeq" id="WP_338398703.1">
    <property type="nucleotide sequence ID" value="NZ_AP025294.1"/>
</dbReference>
<accession>A0ABM7VKL5</accession>
<dbReference type="EMBL" id="AP025294">
    <property type="protein sequence ID" value="BDD01405.1"/>
    <property type="molecule type" value="Genomic_DNA"/>
</dbReference>
<proteinExistence type="predicted"/>
<evidence type="ECO:0000313" key="2">
    <source>
        <dbReference type="Proteomes" id="UP001354989"/>
    </source>
</evidence>
<reference evidence="1 2" key="1">
    <citation type="submission" date="2021-12" db="EMBL/GenBank/DDBJ databases">
        <title>Genome sequencing of bacteria with rrn-lacking chromosome and rrn-plasmid.</title>
        <authorList>
            <person name="Anda M."/>
            <person name="Iwasaki W."/>
        </authorList>
    </citation>
    <scope>NUCLEOTIDE SEQUENCE [LARGE SCALE GENOMIC DNA]</scope>
    <source>
        <strain evidence="1 2">NBRC 101262</strain>
        <plasmid evidence="1 2">pPP2</plasmid>
    </source>
</reference>
<evidence type="ECO:0000313" key="1">
    <source>
        <dbReference type="EMBL" id="BDD01405.1"/>
    </source>
</evidence>
<protein>
    <recommendedName>
        <fullName evidence="3">DUF4375 domain-containing protein</fullName>
    </recommendedName>
</protein>
<name>A0ABM7VKL5_9BACT</name>
<gene>
    <name evidence="1" type="ORF">PEPS_36850</name>
</gene>
<sequence>MEINRRIQDKFLADKSSLWIEFPDGSKKETDYNEVELVLKDIRFIKHELTNYSYLYASQLSFGGHLNRNYWEFLKLKGEIGQHDRDELEEGVLLVIYLLYAEIFEAEGWCYLYRNKLFDTVNSFLVSYAPDNDKKKKLKNCIQFSRDNYENEKIGDQWHGVLDPDNKKLSDKLTENDNWVYKTFVEDYFVDIANSFKPGRQRTKNFCDSIMKKGKK</sequence>
<organism evidence="1 2">
    <name type="scientific">Persicobacter psychrovividus</name>
    <dbReference type="NCBI Taxonomy" id="387638"/>
    <lineage>
        <taxon>Bacteria</taxon>
        <taxon>Pseudomonadati</taxon>
        <taxon>Bacteroidota</taxon>
        <taxon>Cytophagia</taxon>
        <taxon>Cytophagales</taxon>
        <taxon>Persicobacteraceae</taxon>
        <taxon>Persicobacter</taxon>
    </lineage>
</organism>
<keyword evidence="1" id="KW-0614">Plasmid</keyword>
<evidence type="ECO:0008006" key="3">
    <source>
        <dbReference type="Google" id="ProtNLM"/>
    </source>
</evidence>
<geneLocation type="plasmid" evidence="1 2">
    <name>pPP2</name>
</geneLocation>